<dbReference type="RefSeq" id="WP_068396922.1">
    <property type="nucleotide sequence ID" value="NZ_CP014504.1"/>
</dbReference>
<protein>
    <submittedName>
        <fullName evidence="2">Uncharacterized protein</fullName>
    </submittedName>
</protein>
<dbReference type="Proteomes" id="UP000071561">
    <property type="component" value="Chromosome"/>
</dbReference>
<proteinExistence type="predicted"/>
<keyword evidence="3" id="KW-1185">Reference proteome</keyword>
<gene>
    <name evidence="2" type="ORF">AY601_0862</name>
</gene>
<keyword evidence="1" id="KW-0732">Signal</keyword>
<dbReference type="OrthoDB" id="749317at2"/>
<evidence type="ECO:0000256" key="1">
    <source>
        <dbReference type="SAM" id="SignalP"/>
    </source>
</evidence>
<dbReference type="InterPro" id="IPR017801">
    <property type="entry name" value="DUF3738"/>
</dbReference>
<organism evidence="2 3">
    <name type="scientific">Pedobacter cryoconitis</name>
    <dbReference type="NCBI Taxonomy" id="188932"/>
    <lineage>
        <taxon>Bacteria</taxon>
        <taxon>Pseudomonadati</taxon>
        <taxon>Bacteroidota</taxon>
        <taxon>Sphingobacteriia</taxon>
        <taxon>Sphingobacteriales</taxon>
        <taxon>Sphingobacteriaceae</taxon>
        <taxon>Pedobacter</taxon>
    </lineage>
</organism>
<dbReference type="PATRIC" id="fig|188932.3.peg.887"/>
<sequence length="281" mass="32239" precursor="true">MKLTYYVASLLMLFSLKGLAQTDTSSFKYRKPLFDFDYQKPVFKLQNEQLTNKNKFLRFSVVTGYREGVQSTSGAFGLNFNSSINKVTGLQLVTMYNLSIADILTHGMVEYGNILLEVDDPSKYIYNPKYGDKESWMRKNAFCYELVLPIGVVKGSKTLDEYLANAFGVKFGMEKKMVNALILVHTSTVDKLKSAGNGEAKYDMKGYFNNVTMDKLIYELAEARLQPIIDETNYKEPIDLDLKIDSWTDLPALRKELNRYDLDLIDGMRELQMFVIKKDNQ</sequence>
<dbReference type="Pfam" id="PF12543">
    <property type="entry name" value="DUF3738"/>
    <property type="match status" value="1"/>
</dbReference>
<dbReference type="AlphaFoldDB" id="A0A127V904"/>
<feature type="chain" id="PRO_5007280231" evidence="1">
    <location>
        <begin position="21"/>
        <end position="281"/>
    </location>
</feature>
<feature type="signal peptide" evidence="1">
    <location>
        <begin position="1"/>
        <end position="20"/>
    </location>
</feature>
<reference evidence="2 3" key="1">
    <citation type="submission" date="2016-03" db="EMBL/GenBank/DDBJ databases">
        <title>Complete genome sequence of Pedobacter cryoconitis PAMC 27485.</title>
        <authorList>
            <person name="Lee J."/>
            <person name="Kim O.-S."/>
        </authorList>
    </citation>
    <scope>NUCLEOTIDE SEQUENCE [LARGE SCALE GENOMIC DNA]</scope>
    <source>
        <strain evidence="2 3">PAMC 27485</strain>
    </source>
</reference>
<dbReference type="KEGG" id="pcm:AY601_0862"/>
<evidence type="ECO:0000313" key="3">
    <source>
        <dbReference type="Proteomes" id="UP000071561"/>
    </source>
</evidence>
<dbReference type="EMBL" id="CP014504">
    <property type="protein sequence ID" value="AMP97803.1"/>
    <property type="molecule type" value="Genomic_DNA"/>
</dbReference>
<name>A0A127V904_9SPHI</name>
<evidence type="ECO:0000313" key="2">
    <source>
        <dbReference type="EMBL" id="AMP97803.1"/>
    </source>
</evidence>
<accession>A0A127V904</accession>